<reference evidence="3" key="1">
    <citation type="submission" date="2015-12" db="EMBL/GenBank/DDBJ databases">
        <title>De novo transcriptome assembly of four potential Pierce s Disease insect vectors from Arizona vineyards.</title>
        <authorList>
            <person name="Tassone E.E."/>
        </authorList>
    </citation>
    <scope>NUCLEOTIDE SEQUENCE</scope>
</reference>
<organism evidence="3">
    <name type="scientific">Clastoptera arizonana</name>
    <name type="common">Arizona spittle bug</name>
    <dbReference type="NCBI Taxonomy" id="38151"/>
    <lineage>
        <taxon>Eukaryota</taxon>
        <taxon>Metazoa</taxon>
        <taxon>Ecdysozoa</taxon>
        <taxon>Arthropoda</taxon>
        <taxon>Hexapoda</taxon>
        <taxon>Insecta</taxon>
        <taxon>Pterygota</taxon>
        <taxon>Neoptera</taxon>
        <taxon>Paraneoptera</taxon>
        <taxon>Hemiptera</taxon>
        <taxon>Auchenorrhyncha</taxon>
        <taxon>Cercopoidea</taxon>
        <taxon>Clastopteridae</taxon>
        <taxon>Clastoptera</taxon>
    </lineage>
</organism>
<dbReference type="GO" id="GO:0005667">
    <property type="term" value="C:transcription regulator complex"/>
    <property type="evidence" value="ECO:0007669"/>
    <property type="project" value="TreeGrafter"/>
</dbReference>
<feature type="compositionally biased region" description="Pro residues" evidence="1">
    <location>
        <begin position="268"/>
        <end position="281"/>
    </location>
</feature>
<dbReference type="InterPro" id="IPR004210">
    <property type="entry name" value="BESS_motif"/>
</dbReference>
<evidence type="ECO:0000256" key="1">
    <source>
        <dbReference type="SAM" id="MobiDB-lite"/>
    </source>
</evidence>
<dbReference type="InterPro" id="IPR039353">
    <property type="entry name" value="TF_Adf1"/>
</dbReference>
<dbReference type="PANTHER" id="PTHR12243">
    <property type="entry name" value="MADF DOMAIN TRANSCRIPTION FACTOR"/>
    <property type="match status" value="1"/>
</dbReference>
<name>A0A1B6BXR2_9HEMI</name>
<sequence length="281" mass="32251">MNGEKLIEEVRKFPVLFDQNEEQYRNVEYKEKIWKIISTNLQAKGGIEECKKRWSSIRDQFRRTLQKRRTSSGQAAGKFTKYKYEDMLGFLIPHVTEKDALSNFYYFQEEKGMEEQMIIEPTIVESIMEESFPEVEESTPELTTKELEIQKPLTEAPGMRHPFLKPTSRKKKNFFRNQENSLVSEFMAYFLTEKNAQMKTSATTKEPITHPVDAFLSGIAPTLKSLSPILLNQAKSKIFAVVQDSEVKQLENDIVCQNQSSPVNLSPTPSPTPSPLPSSTP</sequence>
<feature type="domain" description="MADF" evidence="2">
    <location>
        <begin position="5"/>
        <end position="96"/>
    </location>
</feature>
<dbReference type="PROSITE" id="PS51029">
    <property type="entry name" value="MADF"/>
    <property type="match status" value="1"/>
</dbReference>
<protein>
    <recommendedName>
        <fullName evidence="2">MADF domain-containing protein</fullName>
    </recommendedName>
</protein>
<gene>
    <name evidence="3" type="ORF">g.31086</name>
    <name evidence="4" type="ORF">g.31087</name>
</gene>
<dbReference type="Pfam" id="PF10545">
    <property type="entry name" value="MADF_DNA_bdg"/>
    <property type="match status" value="1"/>
</dbReference>
<dbReference type="GO" id="GO:0006357">
    <property type="term" value="P:regulation of transcription by RNA polymerase II"/>
    <property type="evidence" value="ECO:0007669"/>
    <property type="project" value="TreeGrafter"/>
</dbReference>
<accession>A0A1B6BXR2</accession>
<dbReference type="InterPro" id="IPR006578">
    <property type="entry name" value="MADF-dom"/>
</dbReference>
<dbReference type="GO" id="GO:0003677">
    <property type="term" value="F:DNA binding"/>
    <property type="evidence" value="ECO:0007669"/>
    <property type="project" value="InterPro"/>
</dbReference>
<feature type="region of interest" description="Disordered" evidence="1">
    <location>
        <begin position="258"/>
        <end position="281"/>
    </location>
</feature>
<proteinExistence type="predicted"/>
<evidence type="ECO:0000259" key="2">
    <source>
        <dbReference type="PROSITE" id="PS51029"/>
    </source>
</evidence>
<dbReference type="PANTHER" id="PTHR12243:SF67">
    <property type="entry name" value="COREPRESSOR OF PANGOLIN, ISOFORM A-RELATED"/>
    <property type="match status" value="1"/>
</dbReference>
<dbReference type="EMBL" id="GEDC01006247">
    <property type="protein sequence ID" value="JAS31051.1"/>
    <property type="molecule type" value="Transcribed_RNA"/>
</dbReference>
<dbReference type="GO" id="GO:0005634">
    <property type="term" value="C:nucleus"/>
    <property type="evidence" value="ECO:0007669"/>
    <property type="project" value="TreeGrafter"/>
</dbReference>
<dbReference type="SMART" id="SM00595">
    <property type="entry name" value="MADF"/>
    <property type="match status" value="1"/>
</dbReference>
<dbReference type="EMBL" id="GEDC01031226">
    <property type="protein sequence ID" value="JAS06072.1"/>
    <property type="molecule type" value="Transcribed_RNA"/>
</dbReference>
<dbReference type="AlphaFoldDB" id="A0A1B6BXR2"/>
<evidence type="ECO:0000313" key="3">
    <source>
        <dbReference type="EMBL" id="JAS06072.1"/>
    </source>
</evidence>
<evidence type="ECO:0000313" key="4">
    <source>
        <dbReference type="EMBL" id="JAS31051.1"/>
    </source>
</evidence>
<dbReference type="Pfam" id="PF02944">
    <property type="entry name" value="BESS"/>
    <property type="match status" value="1"/>
</dbReference>